<dbReference type="InterPro" id="IPR016024">
    <property type="entry name" value="ARM-type_fold"/>
</dbReference>
<organism evidence="1 2">
    <name type="scientific">Dunaliella salina</name>
    <name type="common">Green alga</name>
    <name type="synonym">Protococcus salinus</name>
    <dbReference type="NCBI Taxonomy" id="3046"/>
    <lineage>
        <taxon>Eukaryota</taxon>
        <taxon>Viridiplantae</taxon>
        <taxon>Chlorophyta</taxon>
        <taxon>core chlorophytes</taxon>
        <taxon>Chlorophyceae</taxon>
        <taxon>CS clade</taxon>
        <taxon>Chlamydomonadales</taxon>
        <taxon>Dunaliellaceae</taxon>
        <taxon>Dunaliella</taxon>
    </lineage>
</organism>
<accession>A0ABQ7H5J6</accession>
<evidence type="ECO:0000313" key="1">
    <source>
        <dbReference type="EMBL" id="KAF5842125.1"/>
    </source>
</evidence>
<dbReference type="PANTHER" id="PTHR15599">
    <property type="entry name" value="RTDR1"/>
    <property type="match status" value="1"/>
</dbReference>
<reference evidence="1" key="1">
    <citation type="submission" date="2017-08" db="EMBL/GenBank/DDBJ databases">
        <authorList>
            <person name="Polle J.E."/>
            <person name="Barry K."/>
            <person name="Cushman J."/>
            <person name="Schmutz J."/>
            <person name="Tran D."/>
            <person name="Hathwaick L.T."/>
            <person name="Yim W.C."/>
            <person name="Jenkins J."/>
            <person name="Mckie-Krisberg Z.M."/>
            <person name="Prochnik S."/>
            <person name="Lindquist E."/>
            <person name="Dockter R.B."/>
            <person name="Adam C."/>
            <person name="Molina H."/>
            <person name="Bunkerborg J."/>
            <person name="Jin E."/>
            <person name="Buchheim M."/>
            <person name="Magnuson J."/>
        </authorList>
    </citation>
    <scope>NUCLEOTIDE SEQUENCE</scope>
    <source>
        <strain evidence="1">CCAP 19/18</strain>
    </source>
</reference>
<name>A0ABQ7H5J6_DUNSA</name>
<sequence length="314" mass="33973">MQSHASRHVVSDFLKDLHPDLSPPGFPKEVIKDEIAVRRNSCEALASLALVLTGRSAIAKADGMASLTGALLTAPEAAARALRHFSMSRDGLGLLNQVLDLVVPALAELVMRPKEDGISLKACENAVSTMAGVATMEAGCMACLTYRVPRAVVSLVRRGISGDFKFEPTLMDCLEQCASCLDQIAHHPLGKLAVMEAEGIPVLGKMLPLCSYHPSALLKTTSTLMGCSVEKECKLDIMRYAGFELIQLLRNSSDERVVSNARDTLKSSAEHLEARACMTSMLTERQQVEFVFKGPLPPSPPDFRYKVTLPGHAQ</sequence>
<gene>
    <name evidence="1" type="ORF">DUNSADRAFT_9084</name>
</gene>
<proteinExistence type="predicted"/>
<comment type="caution">
    <text evidence="1">The sequence shown here is derived from an EMBL/GenBank/DDBJ whole genome shotgun (WGS) entry which is preliminary data.</text>
</comment>
<dbReference type="Gene3D" id="1.25.10.10">
    <property type="entry name" value="Leucine-rich Repeat Variant"/>
    <property type="match status" value="1"/>
</dbReference>
<dbReference type="InterPro" id="IPR042856">
    <property type="entry name" value="RSP14"/>
</dbReference>
<protein>
    <submittedName>
        <fullName evidence="1">Uncharacterized protein</fullName>
    </submittedName>
</protein>
<keyword evidence="2" id="KW-1185">Reference proteome</keyword>
<dbReference type="Proteomes" id="UP000815325">
    <property type="component" value="Unassembled WGS sequence"/>
</dbReference>
<dbReference type="EMBL" id="MU069468">
    <property type="protein sequence ID" value="KAF5842125.1"/>
    <property type="molecule type" value="Genomic_DNA"/>
</dbReference>
<dbReference type="SUPFAM" id="SSF48371">
    <property type="entry name" value="ARM repeat"/>
    <property type="match status" value="1"/>
</dbReference>
<evidence type="ECO:0000313" key="2">
    <source>
        <dbReference type="Proteomes" id="UP000815325"/>
    </source>
</evidence>
<dbReference type="InterPro" id="IPR011989">
    <property type="entry name" value="ARM-like"/>
</dbReference>
<dbReference type="PANTHER" id="PTHR15599:SF4">
    <property type="entry name" value="ARM REPEAT SUPERFAMILY PROTEIN"/>
    <property type="match status" value="1"/>
</dbReference>